<keyword evidence="2 4" id="KW-0547">Nucleotide-binding</keyword>
<protein>
    <submittedName>
        <fullName evidence="8">Kinase-like protein</fullName>
    </submittedName>
</protein>
<keyword evidence="1 5" id="KW-0723">Serine/threonine-protein kinase</keyword>
<dbReference type="InterPro" id="IPR017441">
    <property type="entry name" value="Protein_kinase_ATP_BS"/>
</dbReference>
<keyword evidence="8" id="KW-0418">Kinase</keyword>
<dbReference type="PROSITE" id="PS50011">
    <property type="entry name" value="PROTEIN_KINASE_DOM"/>
    <property type="match status" value="1"/>
</dbReference>
<dbReference type="PROSITE" id="PS00107">
    <property type="entry name" value="PROTEIN_KINASE_ATP"/>
    <property type="match status" value="1"/>
</dbReference>
<dbReference type="InterPro" id="IPR001245">
    <property type="entry name" value="Ser-Thr/Tyr_kinase_cat_dom"/>
</dbReference>
<dbReference type="InterPro" id="IPR008271">
    <property type="entry name" value="Ser/Thr_kinase_AS"/>
</dbReference>
<gene>
    <name evidence="8" type="ORF">SCHPADRAFT_833527</name>
</gene>
<keyword evidence="8" id="KW-0808">Transferase</keyword>
<dbReference type="InterPro" id="IPR000719">
    <property type="entry name" value="Prot_kinase_dom"/>
</dbReference>
<evidence type="ECO:0000256" key="2">
    <source>
        <dbReference type="ARBA" id="ARBA00022741"/>
    </source>
</evidence>
<evidence type="ECO:0000256" key="1">
    <source>
        <dbReference type="ARBA" id="ARBA00022527"/>
    </source>
</evidence>
<dbReference type="InParanoid" id="A0A0H2RDB4"/>
<keyword evidence="9" id="KW-1185">Reference proteome</keyword>
<comment type="similarity">
    <text evidence="5">Belongs to the protein kinase superfamily.</text>
</comment>
<dbReference type="AlphaFoldDB" id="A0A0H2RDB4"/>
<name>A0A0H2RDB4_9AGAM</name>
<evidence type="ECO:0000256" key="6">
    <source>
        <dbReference type="SAM" id="MobiDB-lite"/>
    </source>
</evidence>
<keyword evidence="3 4" id="KW-0067">ATP-binding</keyword>
<dbReference type="GO" id="GO:0005524">
    <property type="term" value="F:ATP binding"/>
    <property type="evidence" value="ECO:0007669"/>
    <property type="project" value="UniProtKB-UniRule"/>
</dbReference>
<dbReference type="InterPro" id="IPR051681">
    <property type="entry name" value="Ser/Thr_Kinases-Pseudokinases"/>
</dbReference>
<dbReference type="PANTHER" id="PTHR44329:SF214">
    <property type="entry name" value="PROTEIN KINASE DOMAIN-CONTAINING PROTEIN"/>
    <property type="match status" value="1"/>
</dbReference>
<feature type="compositionally biased region" description="Basic and acidic residues" evidence="6">
    <location>
        <begin position="1"/>
        <end position="15"/>
    </location>
</feature>
<dbReference type="SMART" id="SM00220">
    <property type="entry name" value="S_TKc"/>
    <property type="match status" value="1"/>
</dbReference>
<dbReference type="PANTHER" id="PTHR44329">
    <property type="entry name" value="SERINE/THREONINE-PROTEIN KINASE TNNI3K-RELATED"/>
    <property type="match status" value="1"/>
</dbReference>
<evidence type="ECO:0000259" key="7">
    <source>
        <dbReference type="PROSITE" id="PS50011"/>
    </source>
</evidence>
<accession>A0A0H2RDB4</accession>
<reference evidence="8 9" key="1">
    <citation type="submission" date="2015-04" db="EMBL/GenBank/DDBJ databases">
        <title>Complete genome sequence of Schizopora paradoxa KUC8140, a cosmopolitan wood degrader in East Asia.</title>
        <authorList>
            <consortium name="DOE Joint Genome Institute"/>
            <person name="Min B."/>
            <person name="Park H."/>
            <person name="Jang Y."/>
            <person name="Kim J.-J."/>
            <person name="Kim K.H."/>
            <person name="Pangilinan J."/>
            <person name="Lipzen A."/>
            <person name="Riley R."/>
            <person name="Grigoriev I.V."/>
            <person name="Spatafora J.W."/>
            <person name="Choi I.-G."/>
        </authorList>
    </citation>
    <scope>NUCLEOTIDE SEQUENCE [LARGE SCALE GENOMIC DNA]</scope>
    <source>
        <strain evidence="8 9">KUC8140</strain>
    </source>
</reference>
<dbReference type="GO" id="GO:0004674">
    <property type="term" value="F:protein serine/threonine kinase activity"/>
    <property type="evidence" value="ECO:0007669"/>
    <property type="project" value="UniProtKB-KW"/>
</dbReference>
<feature type="domain" description="Protein kinase" evidence="7">
    <location>
        <begin position="75"/>
        <end position="356"/>
    </location>
</feature>
<evidence type="ECO:0000313" key="8">
    <source>
        <dbReference type="EMBL" id="KLO09794.1"/>
    </source>
</evidence>
<dbReference type="InterPro" id="IPR011009">
    <property type="entry name" value="Kinase-like_dom_sf"/>
</dbReference>
<sequence>MEIRASPKSNDEDVQLKPTLPLNISKLSHRKSTTKVRFSEVPPEEPSKSKRTPAQLLQKVLCDKQYLNLTGKIVLEGAEEIGHGGFADVYKCGSLLPQKLVAVKRLRLNIAESQRPKVAKDIAKEIRIWSELDNPNVLPLLGYIVIGGSCLPALVSEWMKKGTLRHCIEDLKRCDAISMVALGIARGLSYLHEREIIHSDLKSDNVLVSTDMQPLLTDFGISRMASLSTGYTSANTKGTPRWQAREFFIFRELDSEESESICPPTHTVATDIWAYGMTIYELLSYEMPYAHIPNASQLIVVISRGFLPGLPKSMKTSRGPDKFLEETLWAICTECWDFDPEARPKLSEIIKRLDFIDRCKDADETKYVSNIAVGVFDHYGITTSVDISQDLIRTA</sequence>
<dbReference type="STRING" id="27342.A0A0H2RDB4"/>
<dbReference type="Gene3D" id="1.10.510.10">
    <property type="entry name" value="Transferase(Phosphotransferase) domain 1"/>
    <property type="match status" value="1"/>
</dbReference>
<evidence type="ECO:0000256" key="5">
    <source>
        <dbReference type="RuleBase" id="RU000304"/>
    </source>
</evidence>
<evidence type="ECO:0000256" key="3">
    <source>
        <dbReference type="ARBA" id="ARBA00022840"/>
    </source>
</evidence>
<dbReference type="EMBL" id="KQ086045">
    <property type="protein sequence ID" value="KLO09794.1"/>
    <property type="molecule type" value="Genomic_DNA"/>
</dbReference>
<evidence type="ECO:0000256" key="4">
    <source>
        <dbReference type="PROSITE-ProRule" id="PRU10141"/>
    </source>
</evidence>
<dbReference type="SUPFAM" id="SSF56112">
    <property type="entry name" value="Protein kinase-like (PK-like)"/>
    <property type="match status" value="1"/>
</dbReference>
<dbReference type="Pfam" id="PF07714">
    <property type="entry name" value="PK_Tyr_Ser-Thr"/>
    <property type="match status" value="1"/>
</dbReference>
<dbReference type="PROSITE" id="PS00108">
    <property type="entry name" value="PROTEIN_KINASE_ST"/>
    <property type="match status" value="1"/>
</dbReference>
<feature type="region of interest" description="Disordered" evidence="6">
    <location>
        <begin position="1"/>
        <end position="52"/>
    </location>
</feature>
<feature type="binding site" evidence="4">
    <location>
        <position position="104"/>
    </location>
    <ligand>
        <name>ATP</name>
        <dbReference type="ChEBI" id="CHEBI:30616"/>
    </ligand>
</feature>
<proteinExistence type="inferred from homology"/>
<dbReference type="OrthoDB" id="346907at2759"/>
<evidence type="ECO:0000313" key="9">
    <source>
        <dbReference type="Proteomes" id="UP000053477"/>
    </source>
</evidence>
<organism evidence="8 9">
    <name type="scientific">Schizopora paradoxa</name>
    <dbReference type="NCBI Taxonomy" id="27342"/>
    <lineage>
        <taxon>Eukaryota</taxon>
        <taxon>Fungi</taxon>
        <taxon>Dikarya</taxon>
        <taxon>Basidiomycota</taxon>
        <taxon>Agaricomycotina</taxon>
        <taxon>Agaricomycetes</taxon>
        <taxon>Hymenochaetales</taxon>
        <taxon>Schizoporaceae</taxon>
        <taxon>Schizopora</taxon>
    </lineage>
</organism>
<dbReference type="Proteomes" id="UP000053477">
    <property type="component" value="Unassembled WGS sequence"/>
</dbReference>